<feature type="domain" description="HTH cro/C1-type" evidence="3">
    <location>
        <begin position="13"/>
        <end position="67"/>
    </location>
</feature>
<evidence type="ECO:0000259" key="3">
    <source>
        <dbReference type="PROSITE" id="PS50943"/>
    </source>
</evidence>
<sequence>MDVSSSPRWSTLLKEERIARNWRQKDLAEQLGTSILTIKRWEQGHQQPSAFYRAKLCSLFEKSPLELGFLEEPSVSEKQTTIPATPADQTAEPEKPAPMTHLRLPPVCSKKGAVLVGLLCLLCLLPLAFGLFMVRAAPSRPVTPPPRVWQSWSQLLNDPLEETRHSRAWQVDTNASDPTDAQCGFSTVSQTYQIQAQGLNYCAYGNSLVNPWVDVAYSADVAIHQGDWGGLIVHLRQGDYYYFGIRIDGSYLFMRHQREGGGQDAVLLSGTASTIVQGRDQWNTLLIVAQASVFQLWMNGQYLATASDGVLHQGTVGVAACVGRSDSSPLTQVWVRHALIWRPK</sequence>
<feature type="transmembrane region" description="Helical" evidence="2">
    <location>
        <begin position="113"/>
        <end position="134"/>
    </location>
</feature>
<evidence type="ECO:0000256" key="1">
    <source>
        <dbReference type="SAM" id="MobiDB-lite"/>
    </source>
</evidence>
<dbReference type="GO" id="GO:0003677">
    <property type="term" value="F:DNA binding"/>
    <property type="evidence" value="ECO:0007669"/>
    <property type="project" value="InterPro"/>
</dbReference>
<dbReference type="EMBL" id="AP019376">
    <property type="protein sequence ID" value="BBH87443.1"/>
    <property type="molecule type" value="Genomic_DNA"/>
</dbReference>
<name>A0A455SG55_9CHLR</name>
<keyword evidence="2" id="KW-0472">Membrane</keyword>
<dbReference type="SUPFAM" id="SSF47413">
    <property type="entry name" value="lambda repressor-like DNA-binding domains"/>
    <property type="match status" value="1"/>
</dbReference>
<evidence type="ECO:0000313" key="4">
    <source>
        <dbReference type="EMBL" id="BBH87443.1"/>
    </source>
</evidence>
<accession>A0A455SG55</accession>
<dbReference type="Gene3D" id="1.10.260.40">
    <property type="entry name" value="lambda repressor-like DNA-binding domains"/>
    <property type="match status" value="1"/>
</dbReference>
<dbReference type="PROSITE" id="PS50943">
    <property type="entry name" value="HTH_CROC1"/>
    <property type="match status" value="1"/>
</dbReference>
<keyword evidence="2" id="KW-0812">Transmembrane</keyword>
<dbReference type="AlphaFoldDB" id="A0A455SG55"/>
<organism evidence="4">
    <name type="scientific">Thermosporothrix sp. COM3</name>
    <dbReference type="NCBI Taxonomy" id="2490863"/>
    <lineage>
        <taxon>Bacteria</taxon>
        <taxon>Bacillati</taxon>
        <taxon>Chloroflexota</taxon>
        <taxon>Ktedonobacteria</taxon>
        <taxon>Ktedonobacterales</taxon>
        <taxon>Thermosporotrichaceae</taxon>
        <taxon>Thermosporothrix</taxon>
    </lineage>
</organism>
<protein>
    <recommendedName>
        <fullName evidence="3">HTH cro/C1-type domain-containing protein</fullName>
    </recommendedName>
</protein>
<keyword evidence="2" id="KW-1133">Transmembrane helix</keyword>
<reference evidence="4" key="1">
    <citation type="submission" date="2018-12" db="EMBL/GenBank/DDBJ databases">
        <title>Novel natural products biosynthetic potential of the class Ktedonobacteria.</title>
        <authorList>
            <person name="Zheng Y."/>
            <person name="Saitou A."/>
            <person name="Wang C.M."/>
            <person name="Toyoda A."/>
            <person name="Minakuchi Y."/>
            <person name="Sekiguchi Y."/>
            <person name="Ueda K."/>
            <person name="Takano H."/>
            <person name="Sakai Y."/>
            <person name="Yokota A."/>
            <person name="Yabe S."/>
        </authorList>
    </citation>
    <scope>NUCLEOTIDE SEQUENCE</scope>
    <source>
        <strain evidence="4">COM3</strain>
    </source>
</reference>
<proteinExistence type="predicted"/>
<dbReference type="InterPro" id="IPR010982">
    <property type="entry name" value="Lambda_DNA-bd_dom_sf"/>
</dbReference>
<dbReference type="SMART" id="SM00530">
    <property type="entry name" value="HTH_XRE"/>
    <property type="match status" value="1"/>
</dbReference>
<feature type="region of interest" description="Disordered" evidence="1">
    <location>
        <begin position="74"/>
        <end position="98"/>
    </location>
</feature>
<dbReference type="InterPro" id="IPR001387">
    <property type="entry name" value="Cro/C1-type_HTH"/>
</dbReference>
<evidence type="ECO:0000256" key="2">
    <source>
        <dbReference type="SAM" id="Phobius"/>
    </source>
</evidence>
<dbReference type="Gene3D" id="2.60.120.560">
    <property type="entry name" value="Exo-inulinase, domain 1"/>
    <property type="match status" value="1"/>
</dbReference>
<gene>
    <name evidence="4" type="ORF">KTC_21940</name>
</gene>
<dbReference type="Pfam" id="PF01381">
    <property type="entry name" value="HTH_3"/>
    <property type="match status" value="1"/>
</dbReference>
<dbReference type="CDD" id="cd00093">
    <property type="entry name" value="HTH_XRE"/>
    <property type="match status" value="1"/>
</dbReference>